<dbReference type="Gene3D" id="3.30.420.610">
    <property type="entry name" value="LOTUS domain-like"/>
    <property type="match status" value="1"/>
</dbReference>
<dbReference type="AlphaFoldDB" id="A0A2U1MA64"/>
<gene>
    <name evidence="1" type="ORF">CTI12_AA402950</name>
</gene>
<reference evidence="1 2" key="1">
    <citation type="journal article" date="2018" name="Mol. Plant">
        <title>The genome of Artemisia annua provides insight into the evolution of Asteraceae family and artemisinin biosynthesis.</title>
        <authorList>
            <person name="Shen Q."/>
            <person name="Zhang L."/>
            <person name="Liao Z."/>
            <person name="Wang S."/>
            <person name="Yan T."/>
            <person name="Shi P."/>
            <person name="Liu M."/>
            <person name="Fu X."/>
            <person name="Pan Q."/>
            <person name="Wang Y."/>
            <person name="Lv Z."/>
            <person name="Lu X."/>
            <person name="Zhang F."/>
            <person name="Jiang W."/>
            <person name="Ma Y."/>
            <person name="Chen M."/>
            <person name="Hao X."/>
            <person name="Li L."/>
            <person name="Tang Y."/>
            <person name="Lv G."/>
            <person name="Zhou Y."/>
            <person name="Sun X."/>
            <person name="Brodelius P.E."/>
            <person name="Rose J.K.C."/>
            <person name="Tang K."/>
        </authorList>
    </citation>
    <scope>NUCLEOTIDE SEQUENCE [LARGE SCALE GENOMIC DNA]</scope>
    <source>
        <strain evidence="2">cv. Huhao1</strain>
        <tissue evidence="1">Leaf</tissue>
    </source>
</reference>
<proteinExistence type="predicted"/>
<evidence type="ECO:0000313" key="1">
    <source>
        <dbReference type="EMBL" id="PWA58127.1"/>
    </source>
</evidence>
<organism evidence="1 2">
    <name type="scientific">Artemisia annua</name>
    <name type="common">Sweet wormwood</name>
    <dbReference type="NCBI Taxonomy" id="35608"/>
    <lineage>
        <taxon>Eukaryota</taxon>
        <taxon>Viridiplantae</taxon>
        <taxon>Streptophyta</taxon>
        <taxon>Embryophyta</taxon>
        <taxon>Tracheophyta</taxon>
        <taxon>Spermatophyta</taxon>
        <taxon>Magnoliopsida</taxon>
        <taxon>eudicotyledons</taxon>
        <taxon>Gunneridae</taxon>
        <taxon>Pentapetalae</taxon>
        <taxon>asterids</taxon>
        <taxon>campanulids</taxon>
        <taxon>Asterales</taxon>
        <taxon>Asteraceae</taxon>
        <taxon>Asteroideae</taxon>
        <taxon>Anthemideae</taxon>
        <taxon>Artemisiinae</taxon>
        <taxon>Artemisia</taxon>
    </lineage>
</organism>
<accession>A0A2U1MA64</accession>
<dbReference type="InterPro" id="IPR041966">
    <property type="entry name" value="LOTUS-like"/>
</dbReference>
<evidence type="ECO:0000313" key="2">
    <source>
        <dbReference type="Proteomes" id="UP000245207"/>
    </source>
</evidence>
<dbReference type="Proteomes" id="UP000245207">
    <property type="component" value="Unassembled WGS sequence"/>
</dbReference>
<dbReference type="EMBL" id="PKPP01005984">
    <property type="protein sequence ID" value="PWA58127.1"/>
    <property type="molecule type" value="Genomic_DNA"/>
</dbReference>
<name>A0A2U1MA64_ARTAN</name>
<sequence>MANTTPQVFQELQVVLQSAFYGLPIPFVPIGYHSRFLKSLDYQSVGVSVGDIQGLLKMMGDMPEVKKLLNKHPGGIKFSSFEDSYKNQFKQEFRYDYYALTDLDHLCQ</sequence>
<protein>
    <submittedName>
        <fullName evidence="1">Uncharacterized protein</fullName>
    </submittedName>
</protein>
<keyword evidence="2" id="KW-1185">Reference proteome</keyword>
<comment type="caution">
    <text evidence="1">The sequence shown here is derived from an EMBL/GenBank/DDBJ whole genome shotgun (WGS) entry which is preliminary data.</text>
</comment>